<evidence type="ECO:0000313" key="3">
    <source>
        <dbReference type="Proteomes" id="UP000199474"/>
    </source>
</evidence>
<dbReference type="Proteomes" id="UP000199474">
    <property type="component" value="Unassembled WGS sequence"/>
</dbReference>
<dbReference type="AlphaFoldDB" id="A0A1I1UE36"/>
<reference evidence="3" key="1">
    <citation type="submission" date="2016-10" db="EMBL/GenBank/DDBJ databases">
        <authorList>
            <person name="Varghese N."/>
            <person name="Submissions S."/>
        </authorList>
    </citation>
    <scope>NUCLEOTIDE SEQUENCE [LARGE SCALE GENOMIC DNA]</scope>
    <source>
        <strain evidence="3">DSM 22530</strain>
    </source>
</reference>
<dbReference type="RefSeq" id="WP_281242072.1">
    <property type="nucleotide sequence ID" value="NZ_FOMR01000003.1"/>
</dbReference>
<protein>
    <submittedName>
        <fullName evidence="2">Uncharacterized protein</fullName>
    </submittedName>
</protein>
<feature type="compositionally biased region" description="Basic and acidic residues" evidence="1">
    <location>
        <begin position="1"/>
        <end position="19"/>
    </location>
</feature>
<dbReference type="EMBL" id="FOMR01000003">
    <property type="protein sequence ID" value="SFD69019.1"/>
    <property type="molecule type" value="Genomic_DNA"/>
</dbReference>
<evidence type="ECO:0000313" key="2">
    <source>
        <dbReference type="EMBL" id="SFD69019.1"/>
    </source>
</evidence>
<dbReference type="STRING" id="640948.SAMN05216238_103170"/>
<accession>A0A1I1UE36</accession>
<keyword evidence="3" id="KW-1185">Reference proteome</keyword>
<name>A0A1I1UE36_9BACI</name>
<evidence type="ECO:0000256" key="1">
    <source>
        <dbReference type="SAM" id="MobiDB-lite"/>
    </source>
</evidence>
<proteinExistence type="predicted"/>
<sequence>MAEKNNQFKENKNHGEYRNGRKSQYKNSSVHGKQLNEYVSNKDD</sequence>
<organism evidence="2 3">
    <name type="scientific">Lentibacillus persicus</name>
    <dbReference type="NCBI Taxonomy" id="640948"/>
    <lineage>
        <taxon>Bacteria</taxon>
        <taxon>Bacillati</taxon>
        <taxon>Bacillota</taxon>
        <taxon>Bacilli</taxon>
        <taxon>Bacillales</taxon>
        <taxon>Bacillaceae</taxon>
        <taxon>Lentibacillus</taxon>
    </lineage>
</organism>
<gene>
    <name evidence="2" type="ORF">SAMN05216238_103170</name>
</gene>
<feature type="region of interest" description="Disordered" evidence="1">
    <location>
        <begin position="1"/>
        <end position="44"/>
    </location>
</feature>